<evidence type="ECO:0000256" key="12">
    <source>
        <dbReference type="ARBA" id="ARBA00023136"/>
    </source>
</evidence>
<evidence type="ECO:0000256" key="5">
    <source>
        <dbReference type="ARBA" id="ARBA00022679"/>
    </source>
</evidence>
<keyword evidence="8 14" id="KW-0863">Zinc-finger</keyword>
<evidence type="ECO:0000256" key="9">
    <source>
        <dbReference type="ARBA" id="ARBA00022786"/>
    </source>
</evidence>
<dbReference type="Pfam" id="PF13639">
    <property type="entry name" value="zf-RING_2"/>
    <property type="match status" value="1"/>
</dbReference>
<feature type="region of interest" description="Disordered" evidence="15">
    <location>
        <begin position="190"/>
        <end position="261"/>
    </location>
</feature>
<evidence type="ECO:0000256" key="13">
    <source>
        <dbReference type="ARBA" id="ARBA00024209"/>
    </source>
</evidence>
<dbReference type="GO" id="GO:0061630">
    <property type="term" value="F:ubiquitin protein ligase activity"/>
    <property type="evidence" value="ECO:0007669"/>
    <property type="project" value="UniProtKB-EC"/>
</dbReference>
<dbReference type="CDD" id="cd16461">
    <property type="entry name" value="RING-H2_EL5-like"/>
    <property type="match status" value="1"/>
</dbReference>
<evidence type="ECO:0000313" key="19">
    <source>
        <dbReference type="Proteomes" id="UP000237105"/>
    </source>
</evidence>
<dbReference type="Proteomes" id="UP000237105">
    <property type="component" value="Unassembled WGS sequence"/>
</dbReference>
<keyword evidence="7" id="KW-0479">Metal-binding</keyword>
<dbReference type="InterPro" id="IPR001841">
    <property type="entry name" value="Znf_RING"/>
</dbReference>
<dbReference type="PANTHER" id="PTHR14155">
    <property type="entry name" value="RING FINGER DOMAIN-CONTAINING"/>
    <property type="match status" value="1"/>
</dbReference>
<dbReference type="OrthoDB" id="8062037at2759"/>
<feature type="region of interest" description="Disordered" evidence="15">
    <location>
        <begin position="299"/>
        <end position="321"/>
    </location>
</feature>
<keyword evidence="9" id="KW-0833">Ubl conjugation pathway</keyword>
<dbReference type="Gene3D" id="3.30.40.10">
    <property type="entry name" value="Zinc/RING finger domain, C3HC4 (zinc finger)"/>
    <property type="match status" value="1"/>
</dbReference>
<keyword evidence="6 16" id="KW-0812">Transmembrane</keyword>
<dbReference type="InterPro" id="IPR013083">
    <property type="entry name" value="Znf_RING/FYVE/PHD"/>
</dbReference>
<dbReference type="PANTHER" id="PTHR14155:SF576">
    <property type="entry name" value="E3 UBIQUITIN-PROTEIN LIGASE ATL6-LIKE"/>
    <property type="match status" value="1"/>
</dbReference>
<dbReference type="PROSITE" id="PS50089">
    <property type="entry name" value="ZF_RING_2"/>
    <property type="match status" value="1"/>
</dbReference>
<protein>
    <recommendedName>
        <fullName evidence="4">RING-type E3 ubiquitin transferase</fullName>
        <ecNumber evidence="4">2.3.2.27</ecNumber>
    </recommendedName>
</protein>
<feature type="transmembrane region" description="Helical" evidence="16">
    <location>
        <begin position="21"/>
        <end position="42"/>
    </location>
</feature>
<feature type="transmembrane region" description="Helical" evidence="16">
    <location>
        <begin position="69"/>
        <end position="90"/>
    </location>
</feature>
<dbReference type="GO" id="GO:0016020">
    <property type="term" value="C:membrane"/>
    <property type="evidence" value="ECO:0007669"/>
    <property type="project" value="UniProtKB-SubCell"/>
</dbReference>
<evidence type="ECO:0000256" key="1">
    <source>
        <dbReference type="ARBA" id="ARBA00000900"/>
    </source>
</evidence>
<evidence type="ECO:0000256" key="16">
    <source>
        <dbReference type="SAM" id="Phobius"/>
    </source>
</evidence>
<keyword evidence="10" id="KW-0862">Zinc</keyword>
<dbReference type="InterPro" id="IPR053238">
    <property type="entry name" value="RING-H2_zinc_finger"/>
</dbReference>
<keyword evidence="5" id="KW-0808">Transferase</keyword>
<proteinExistence type="inferred from homology"/>
<keyword evidence="12 16" id="KW-0472">Membrane</keyword>
<comment type="pathway">
    <text evidence="3">Protein modification; protein ubiquitination.</text>
</comment>
<feature type="compositionally biased region" description="Polar residues" evidence="15">
    <location>
        <begin position="246"/>
        <end position="257"/>
    </location>
</feature>
<reference evidence="19" key="1">
    <citation type="submission" date="2016-06" db="EMBL/GenBank/DDBJ databases">
        <title>Parallel loss of symbiosis genes in relatives of nitrogen-fixing non-legume Parasponia.</title>
        <authorList>
            <person name="Van Velzen R."/>
            <person name="Holmer R."/>
            <person name="Bu F."/>
            <person name="Rutten L."/>
            <person name="Van Zeijl A."/>
            <person name="Liu W."/>
            <person name="Santuari L."/>
            <person name="Cao Q."/>
            <person name="Sharma T."/>
            <person name="Shen D."/>
            <person name="Roswanjaya Y."/>
            <person name="Wardhani T."/>
            <person name="Kalhor M.S."/>
            <person name="Jansen J."/>
            <person name="Van den Hoogen J."/>
            <person name="Gungor B."/>
            <person name="Hartog M."/>
            <person name="Hontelez J."/>
            <person name="Verver J."/>
            <person name="Yang W.-C."/>
            <person name="Schijlen E."/>
            <person name="Repin R."/>
            <person name="Schilthuizen M."/>
            <person name="Schranz E."/>
            <person name="Heidstra R."/>
            <person name="Miyata K."/>
            <person name="Fedorova E."/>
            <person name="Kohlen W."/>
            <person name="Bisseling T."/>
            <person name="Smit S."/>
            <person name="Geurts R."/>
        </authorList>
    </citation>
    <scope>NUCLEOTIDE SEQUENCE [LARGE SCALE GENOMIC DNA]</scope>
    <source>
        <strain evidence="19">cv. WU1-14</strain>
    </source>
</reference>
<dbReference type="GO" id="GO:0008270">
    <property type="term" value="F:zinc ion binding"/>
    <property type="evidence" value="ECO:0007669"/>
    <property type="project" value="UniProtKB-KW"/>
</dbReference>
<comment type="catalytic activity">
    <reaction evidence="1">
        <text>S-ubiquitinyl-[E2 ubiquitin-conjugating enzyme]-L-cysteine + [acceptor protein]-L-lysine = [E2 ubiquitin-conjugating enzyme]-L-cysteine + N(6)-ubiquitinyl-[acceptor protein]-L-lysine.</text>
        <dbReference type="EC" id="2.3.2.27"/>
    </reaction>
</comment>
<dbReference type="EC" id="2.3.2.27" evidence="4"/>
<comment type="subcellular location">
    <subcellularLocation>
        <location evidence="2">Membrane</location>
        <topology evidence="2">Single-pass membrane protein</topology>
    </subcellularLocation>
</comment>
<comment type="caution">
    <text evidence="18">The sequence shown here is derived from an EMBL/GenBank/DDBJ whole genome shotgun (WGS) entry which is preliminary data.</text>
</comment>
<gene>
    <name evidence="18" type="primary">PanZnF29</name>
    <name evidence="18" type="ORF">PanWU01x14_289490</name>
</gene>
<dbReference type="SUPFAM" id="SSF57850">
    <property type="entry name" value="RING/U-box"/>
    <property type="match status" value="1"/>
</dbReference>
<keyword evidence="19" id="KW-1185">Reference proteome</keyword>
<evidence type="ECO:0000313" key="18">
    <source>
        <dbReference type="EMBL" id="PON41426.1"/>
    </source>
</evidence>
<evidence type="ECO:0000256" key="8">
    <source>
        <dbReference type="ARBA" id="ARBA00022771"/>
    </source>
</evidence>
<dbReference type="SMART" id="SM00184">
    <property type="entry name" value="RING"/>
    <property type="match status" value="1"/>
</dbReference>
<dbReference type="EMBL" id="JXTB01000415">
    <property type="protein sequence ID" value="PON41426.1"/>
    <property type="molecule type" value="Genomic_DNA"/>
</dbReference>
<evidence type="ECO:0000256" key="10">
    <source>
        <dbReference type="ARBA" id="ARBA00022833"/>
    </source>
</evidence>
<evidence type="ECO:0000256" key="4">
    <source>
        <dbReference type="ARBA" id="ARBA00012483"/>
    </source>
</evidence>
<sequence length="392" mass="42195">MKGGRSNLYCPIIPSAFDRPAVAAPCGITWAHFVIILLSATAHGRVGAQPGTELQNNSYGYLANFNSSMAIVIVFLVSAFFLMGFFSVYLRRCADAHASAAAAARASRRAKGLDPAVIDAFPILVYSAVKDLKIGKGALECAVCLSEFEDSETLRLLPKCDHVFHPDCIDAWLASHVTCPVCRTKLSPEPGTVSGNSVTATTSDESSRERSRTELGELSDDHDSVTINVSETRAPRQRTSGKLPRSHSTGHSLSQLGEHTERYTLRLPEELRKQLAIASGSKKLKRSSSYDVVLARVGSSRSGYRSGSGEGSGEKTSSVDRQQTGRFDPAWFFARTPPFISRGGPVKSPKPGTGSDGDALCGKTSLMSVSLPFDCRYVKTEKSEDSPSRLPV</sequence>
<evidence type="ECO:0000256" key="6">
    <source>
        <dbReference type="ARBA" id="ARBA00022692"/>
    </source>
</evidence>
<evidence type="ECO:0000256" key="14">
    <source>
        <dbReference type="PROSITE-ProRule" id="PRU00175"/>
    </source>
</evidence>
<organism evidence="18 19">
    <name type="scientific">Parasponia andersonii</name>
    <name type="common">Sponia andersonii</name>
    <dbReference type="NCBI Taxonomy" id="3476"/>
    <lineage>
        <taxon>Eukaryota</taxon>
        <taxon>Viridiplantae</taxon>
        <taxon>Streptophyta</taxon>
        <taxon>Embryophyta</taxon>
        <taxon>Tracheophyta</taxon>
        <taxon>Spermatophyta</taxon>
        <taxon>Magnoliopsida</taxon>
        <taxon>eudicotyledons</taxon>
        <taxon>Gunneridae</taxon>
        <taxon>Pentapetalae</taxon>
        <taxon>rosids</taxon>
        <taxon>fabids</taxon>
        <taxon>Rosales</taxon>
        <taxon>Cannabaceae</taxon>
        <taxon>Parasponia</taxon>
    </lineage>
</organism>
<feature type="compositionally biased region" description="Basic and acidic residues" evidence="15">
    <location>
        <begin position="205"/>
        <end position="224"/>
    </location>
</feature>
<evidence type="ECO:0000256" key="15">
    <source>
        <dbReference type="SAM" id="MobiDB-lite"/>
    </source>
</evidence>
<dbReference type="AlphaFoldDB" id="A0A2P5AY43"/>
<dbReference type="FunFam" id="3.30.40.10:FF:000187">
    <property type="entry name" value="E3 ubiquitin-protein ligase ATL6"/>
    <property type="match status" value="1"/>
</dbReference>
<evidence type="ECO:0000256" key="7">
    <source>
        <dbReference type="ARBA" id="ARBA00022723"/>
    </source>
</evidence>
<comment type="similarity">
    <text evidence="13">Belongs to the RING-type zinc finger family. ATL subfamily.</text>
</comment>
<feature type="domain" description="RING-type" evidence="17">
    <location>
        <begin position="141"/>
        <end position="183"/>
    </location>
</feature>
<evidence type="ECO:0000256" key="11">
    <source>
        <dbReference type="ARBA" id="ARBA00022989"/>
    </source>
</evidence>
<accession>A0A2P5AY43</accession>
<feature type="region of interest" description="Disordered" evidence="15">
    <location>
        <begin position="341"/>
        <end position="361"/>
    </location>
</feature>
<name>A0A2P5AY43_PARAD</name>
<evidence type="ECO:0000256" key="2">
    <source>
        <dbReference type="ARBA" id="ARBA00004167"/>
    </source>
</evidence>
<evidence type="ECO:0000256" key="3">
    <source>
        <dbReference type="ARBA" id="ARBA00004906"/>
    </source>
</evidence>
<keyword evidence="11 16" id="KW-1133">Transmembrane helix</keyword>
<evidence type="ECO:0000259" key="17">
    <source>
        <dbReference type="PROSITE" id="PS50089"/>
    </source>
</evidence>